<evidence type="ECO:0000313" key="1">
    <source>
        <dbReference type="EMBL" id="CAP98779.1"/>
    </source>
</evidence>
<protein>
    <submittedName>
        <fullName evidence="1">Uncharacterized protein</fullName>
    </submittedName>
</protein>
<evidence type="ECO:0000313" key="2">
    <source>
        <dbReference type="Proteomes" id="UP000000724"/>
    </source>
</evidence>
<keyword evidence="2" id="KW-1185">Reference proteome</keyword>
<dbReference type="EMBL" id="AM920437">
    <property type="protein sequence ID" value="CAP98779.1"/>
    <property type="molecule type" value="Genomic_DNA"/>
</dbReference>
<reference evidence="1 2" key="1">
    <citation type="journal article" date="2008" name="Nat. Biotechnol.">
        <title>Genome sequencing and analysis of the filamentous fungus Penicillium chrysogenum.</title>
        <authorList>
            <person name="van den Berg M.A."/>
            <person name="Albang R."/>
            <person name="Albermann K."/>
            <person name="Badger J.H."/>
            <person name="Daran J.-M."/>
            <person name="Driessen A.J.M."/>
            <person name="Garcia-Estrada C."/>
            <person name="Fedorova N.D."/>
            <person name="Harris D.M."/>
            <person name="Heijne W.H.M."/>
            <person name="Joardar V.S."/>
            <person name="Kiel J.A.K.W."/>
            <person name="Kovalchuk A."/>
            <person name="Martin J.F."/>
            <person name="Nierman W.C."/>
            <person name="Nijland J.G."/>
            <person name="Pronk J.T."/>
            <person name="Roubos J.A."/>
            <person name="van der Klei I.J."/>
            <person name="van Peij N.N.M.E."/>
            <person name="Veenhuis M."/>
            <person name="von Doehren H."/>
            <person name="Wagner C."/>
            <person name="Wortman J.R."/>
            <person name="Bovenberg R.A.L."/>
        </authorList>
    </citation>
    <scope>NUCLEOTIDE SEQUENCE [LARGE SCALE GENOMIC DNA]</scope>
    <source>
        <strain evidence="2">ATCC 28089 / DSM 1075 / NRRL 1951 / Wisconsin 54-1255</strain>
    </source>
</reference>
<name>B6HVC7_PENRW</name>
<gene>
    <name evidence="1" type="ORF">Pc22g14910</name>
    <name evidence="1" type="ORF">PCH_Pc22g14910</name>
</gene>
<organism evidence="1 2">
    <name type="scientific">Penicillium rubens (strain ATCC 28089 / DSM 1075 / NRRL 1951 / Wisconsin 54-1255)</name>
    <name type="common">Penicillium chrysogenum</name>
    <dbReference type="NCBI Taxonomy" id="500485"/>
    <lineage>
        <taxon>Eukaryota</taxon>
        <taxon>Fungi</taxon>
        <taxon>Dikarya</taxon>
        <taxon>Ascomycota</taxon>
        <taxon>Pezizomycotina</taxon>
        <taxon>Eurotiomycetes</taxon>
        <taxon>Eurotiomycetidae</taxon>
        <taxon>Eurotiales</taxon>
        <taxon>Aspergillaceae</taxon>
        <taxon>Penicillium</taxon>
        <taxon>Penicillium chrysogenum species complex</taxon>
    </lineage>
</organism>
<accession>B6HVC7</accession>
<proteinExistence type="predicted"/>
<dbReference type="AlphaFoldDB" id="B6HVC7"/>
<sequence>MFPVYLPDSSHHVGKFCFDASQDDIDNQGRCKGTGHFGKVRVLGGIKGLLLLFFLFSSSSLLSLSPLAHYLPVAPGDSTGEAQGRASPIHRDVNITKSIRPVFPIRTDVETLLSRRSDLEHTHYPNVPSCHVILYVYGFRQRGVGVVEDIRHSLKRHSAFHWSLGDSDPSISRDKSVQFIASLIKFPVRGKLNLTLDAACRRSYPRICLDRGISGLGSIIAANNELLSTQCTQCTQDIHRDQGRKFRPATQFRLNARSYNILGTYLGTSGMIVGGPRLVCRFPRTRHLS</sequence>
<dbReference type="VEuPathDB" id="FungiDB:PCH_Pc22g14910"/>
<dbReference type="HOGENOM" id="CLU_963466_0_0_1"/>
<dbReference type="Proteomes" id="UP000000724">
    <property type="component" value="Contig Pc00c22"/>
</dbReference>